<name>T1FS65_HELRO</name>
<protein>
    <submittedName>
        <fullName evidence="3 4">Uncharacterized protein</fullName>
    </submittedName>
</protein>
<keyword evidence="1" id="KW-0175">Coiled coil</keyword>
<evidence type="ECO:0000313" key="3">
    <source>
        <dbReference type="EMBL" id="ESO08912.1"/>
    </source>
</evidence>
<dbReference type="EMBL" id="KB096023">
    <property type="protein sequence ID" value="ESO08912.1"/>
    <property type="molecule type" value="Genomic_DNA"/>
</dbReference>
<accession>T1FS65</accession>
<dbReference type="CTD" id="20211662"/>
<reference evidence="5" key="1">
    <citation type="submission" date="2012-12" db="EMBL/GenBank/DDBJ databases">
        <authorList>
            <person name="Hellsten U."/>
            <person name="Grimwood J."/>
            <person name="Chapman J.A."/>
            <person name="Shapiro H."/>
            <person name="Aerts A."/>
            <person name="Otillar R.P."/>
            <person name="Terry A.Y."/>
            <person name="Boore J.L."/>
            <person name="Simakov O."/>
            <person name="Marletaz F."/>
            <person name="Cho S.-J."/>
            <person name="Edsinger-Gonzales E."/>
            <person name="Havlak P."/>
            <person name="Kuo D.-H."/>
            <person name="Larsson T."/>
            <person name="Lv J."/>
            <person name="Arendt D."/>
            <person name="Savage R."/>
            <person name="Osoegawa K."/>
            <person name="de Jong P."/>
            <person name="Lindberg D.R."/>
            <person name="Seaver E.C."/>
            <person name="Weisblat D.A."/>
            <person name="Putnam N.H."/>
            <person name="Grigoriev I.V."/>
            <person name="Rokhsar D.S."/>
        </authorList>
    </citation>
    <scope>NUCLEOTIDE SEQUENCE</scope>
</reference>
<dbReference type="AlphaFoldDB" id="T1FS65"/>
<evidence type="ECO:0000313" key="5">
    <source>
        <dbReference type="Proteomes" id="UP000015101"/>
    </source>
</evidence>
<feature type="region of interest" description="Disordered" evidence="2">
    <location>
        <begin position="295"/>
        <end position="315"/>
    </location>
</feature>
<feature type="compositionally biased region" description="Low complexity" evidence="2">
    <location>
        <begin position="618"/>
        <end position="638"/>
    </location>
</feature>
<feature type="region of interest" description="Disordered" evidence="2">
    <location>
        <begin position="568"/>
        <end position="649"/>
    </location>
</feature>
<feature type="region of interest" description="Disordered" evidence="2">
    <location>
        <begin position="85"/>
        <end position="119"/>
    </location>
</feature>
<sequence length="736" mass="84756">MYNTFWRRNLEISVEKFVRDHLKINTDDDGAVKSDRKNSGKNLKVNKSENLTKTSRRKTFNINSSNNVATEINKNNIFNSNNVATKNNKNNVLNSNTNKTVPSATNFNSSQSKSKPQHSNKMIQTNFLLNVMKEVPRKPVSSSLLKEICPKAKLPFEPQSPLPQQPKRQTEFCDLTQKEQRTQERENYLAEKERIKWEIKAKNKFLSKCLKENMIKMMPGKLEELLVDIMRLVLAGRPTVKKIYCFISAYLDYRLDRLGGHWQLFFINAVTGLNYNKDADAVSDAVSTEVDISQADPQPVGVDHPGYKGPNKPPWYKPPQISKEALDKNWTSGQASMKEPSKVRFSEIVRAIIKTNEMNNRNNSREAASDGKKGRMKECRLLKVDKDGLIIKETKCNKNIKKHPTKTATTTTAAITTTTAAATTTTATTTTVAATTTASSVSSPRVIKVDNDDKNVANGDDKVNKEHEEKDEENGDEENEDDDVIKQICAKVDEANEERDDVIEKQKQEECRKVKRFYLTRDEVIKNMTSRVNNAFAIRTNYIRCEVFPEKKTKNQINQVNAPKKVKNKLENKEEDSVKVKYSVEDHEIPEQDTTQQQNTTQEYDQQQLEKQNYSDTQQQLQQQQQQQPQQQQPQKNQNKQKKKCQQKRKSYNVENLKWHLKEMTSQLLAMVAVHRPDDVKLFLANQLEGQFVARCNQKGAYCELVQEYERERKALKKQIRLLKEQLKKNVTNQDK</sequence>
<gene>
    <name evidence="4" type="primary">20211662</name>
    <name evidence="3" type="ORF">HELRODRAFT_190659</name>
</gene>
<dbReference type="GeneID" id="20211662"/>
<dbReference type="KEGG" id="hro:HELRODRAFT_190659"/>
<feature type="coiled-coil region" evidence="1">
    <location>
        <begin position="699"/>
        <end position="733"/>
    </location>
</feature>
<dbReference type="Proteomes" id="UP000015101">
    <property type="component" value="Unassembled WGS sequence"/>
</dbReference>
<feature type="compositionally biased region" description="Low complexity" evidence="2">
    <location>
        <begin position="85"/>
        <end position="101"/>
    </location>
</feature>
<proteinExistence type="predicted"/>
<feature type="compositionally biased region" description="Acidic residues" evidence="2">
    <location>
        <begin position="469"/>
        <end position="483"/>
    </location>
</feature>
<feature type="compositionally biased region" description="Basic and acidic residues" evidence="2">
    <location>
        <begin position="447"/>
        <end position="468"/>
    </location>
</feature>
<feature type="compositionally biased region" description="Basic and acidic residues" evidence="2">
    <location>
        <begin position="568"/>
        <end position="590"/>
    </location>
</feature>
<feature type="compositionally biased region" description="Low complexity" evidence="2">
    <location>
        <begin position="592"/>
        <end position="607"/>
    </location>
</feature>
<evidence type="ECO:0000313" key="4">
    <source>
        <dbReference type="EnsemblMetazoa" id="HelroP190659"/>
    </source>
</evidence>
<feature type="coiled-coil region" evidence="1">
    <location>
        <begin position="485"/>
        <end position="512"/>
    </location>
</feature>
<feature type="compositionally biased region" description="Polar residues" evidence="2">
    <location>
        <begin position="102"/>
        <end position="119"/>
    </location>
</feature>
<organism evidence="4 5">
    <name type="scientific">Helobdella robusta</name>
    <name type="common">Californian leech</name>
    <dbReference type="NCBI Taxonomy" id="6412"/>
    <lineage>
        <taxon>Eukaryota</taxon>
        <taxon>Metazoa</taxon>
        <taxon>Spiralia</taxon>
        <taxon>Lophotrochozoa</taxon>
        <taxon>Annelida</taxon>
        <taxon>Clitellata</taxon>
        <taxon>Hirudinea</taxon>
        <taxon>Rhynchobdellida</taxon>
        <taxon>Glossiphoniidae</taxon>
        <taxon>Helobdella</taxon>
    </lineage>
</organism>
<dbReference type="HOGENOM" id="CLU_376957_0_0_1"/>
<dbReference type="InParanoid" id="T1FS65"/>
<keyword evidence="5" id="KW-1185">Reference proteome</keyword>
<feature type="region of interest" description="Disordered" evidence="2">
    <location>
        <begin position="436"/>
        <end position="483"/>
    </location>
</feature>
<dbReference type="EnsemblMetazoa" id="HelroT190659">
    <property type="protein sequence ID" value="HelroP190659"/>
    <property type="gene ID" value="HelroG190659"/>
</dbReference>
<dbReference type="RefSeq" id="XP_009012934.1">
    <property type="nucleotide sequence ID" value="XM_009014686.1"/>
</dbReference>
<feature type="compositionally biased region" description="Basic residues" evidence="2">
    <location>
        <begin position="639"/>
        <end position="649"/>
    </location>
</feature>
<reference evidence="3 5" key="2">
    <citation type="journal article" date="2013" name="Nature">
        <title>Insights into bilaterian evolution from three spiralian genomes.</title>
        <authorList>
            <person name="Simakov O."/>
            <person name="Marletaz F."/>
            <person name="Cho S.J."/>
            <person name="Edsinger-Gonzales E."/>
            <person name="Havlak P."/>
            <person name="Hellsten U."/>
            <person name="Kuo D.H."/>
            <person name="Larsson T."/>
            <person name="Lv J."/>
            <person name="Arendt D."/>
            <person name="Savage R."/>
            <person name="Osoegawa K."/>
            <person name="de Jong P."/>
            <person name="Grimwood J."/>
            <person name="Chapman J.A."/>
            <person name="Shapiro H."/>
            <person name="Aerts A."/>
            <person name="Otillar R.P."/>
            <person name="Terry A.Y."/>
            <person name="Boore J.L."/>
            <person name="Grigoriev I.V."/>
            <person name="Lindberg D.R."/>
            <person name="Seaver E.C."/>
            <person name="Weisblat D.A."/>
            <person name="Putnam N.H."/>
            <person name="Rokhsar D.S."/>
        </authorList>
    </citation>
    <scope>NUCLEOTIDE SEQUENCE</scope>
</reference>
<evidence type="ECO:0000256" key="1">
    <source>
        <dbReference type="SAM" id="Coils"/>
    </source>
</evidence>
<dbReference type="EMBL" id="AMQM01003110">
    <property type="status" value="NOT_ANNOTATED_CDS"/>
    <property type="molecule type" value="Genomic_DNA"/>
</dbReference>
<evidence type="ECO:0000256" key="2">
    <source>
        <dbReference type="SAM" id="MobiDB-lite"/>
    </source>
</evidence>
<reference evidence="4" key="3">
    <citation type="submission" date="2015-06" db="UniProtKB">
        <authorList>
            <consortium name="EnsemblMetazoa"/>
        </authorList>
    </citation>
    <scope>IDENTIFICATION</scope>
</reference>